<gene>
    <name evidence="2" type="ORF">IB211_03084</name>
</gene>
<dbReference type="AlphaFoldDB" id="A0A0S2W831"/>
<keyword evidence="1" id="KW-1133">Transmembrane helix</keyword>
<reference evidence="2 3" key="1">
    <citation type="journal article" date="2015" name="Nat. Commun.">
        <title>Production of butyrate from lysine and the Amadori product fructoselysine by a human gut commensal.</title>
        <authorList>
            <person name="Bui T.P."/>
            <person name="Ritari J."/>
            <person name="Boeren S."/>
            <person name="de Waard P."/>
            <person name="Plugge C.M."/>
            <person name="de Vos W.M."/>
        </authorList>
    </citation>
    <scope>NUCLEOTIDE SEQUENCE [LARGE SCALE GENOMIC DNA]</scope>
    <source>
        <strain evidence="2 3">AF211</strain>
    </source>
</reference>
<proteinExistence type="predicted"/>
<evidence type="ECO:0000313" key="2">
    <source>
        <dbReference type="EMBL" id="ALP95475.1"/>
    </source>
</evidence>
<dbReference type="EMBL" id="CP011307">
    <property type="protein sequence ID" value="ALP95475.1"/>
    <property type="molecule type" value="Genomic_DNA"/>
</dbReference>
<accession>A0A0S2W831</accession>
<keyword evidence="3" id="KW-1185">Reference proteome</keyword>
<keyword evidence="1" id="KW-0812">Transmembrane</keyword>
<keyword evidence="1" id="KW-0472">Membrane</keyword>
<evidence type="ECO:0000313" key="3">
    <source>
        <dbReference type="Proteomes" id="UP000064844"/>
    </source>
</evidence>
<feature type="transmembrane region" description="Helical" evidence="1">
    <location>
        <begin position="16"/>
        <end position="38"/>
    </location>
</feature>
<dbReference type="KEGG" id="ibu:IB211_03084"/>
<dbReference type="Proteomes" id="UP000064844">
    <property type="component" value="Chromosome"/>
</dbReference>
<sequence>MSYLFALQRRPFLVPFPWYGSTIVLCFSTVNIGVLKFIKETHLIQRNVTFKN</sequence>
<protein>
    <submittedName>
        <fullName evidence="2">Uncharacterized protein</fullName>
    </submittedName>
</protein>
<evidence type="ECO:0000256" key="1">
    <source>
        <dbReference type="SAM" id="Phobius"/>
    </source>
</evidence>
<reference evidence="3" key="2">
    <citation type="submission" date="2015-04" db="EMBL/GenBank/DDBJ databases">
        <title>A butyrogenic pathway from the amino acid lysine in a human gut commensal.</title>
        <authorList>
            <person name="de Vos W.M."/>
            <person name="Bui N.T.P."/>
            <person name="Plugge C.M."/>
            <person name="Ritari J."/>
        </authorList>
    </citation>
    <scope>NUCLEOTIDE SEQUENCE [LARGE SCALE GENOMIC DNA]</scope>
    <source>
        <strain evidence="3">AF211</strain>
    </source>
</reference>
<organism evidence="2 3">
    <name type="scientific">Intestinimonas butyriciproducens</name>
    <dbReference type="NCBI Taxonomy" id="1297617"/>
    <lineage>
        <taxon>Bacteria</taxon>
        <taxon>Bacillati</taxon>
        <taxon>Bacillota</taxon>
        <taxon>Clostridia</taxon>
        <taxon>Eubacteriales</taxon>
        <taxon>Intestinimonas</taxon>
    </lineage>
</organism>
<name>A0A0S2W831_9FIRM</name>